<dbReference type="InterPro" id="IPR009057">
    <property type="entry name" value="Homeodomain-like_sf"/>
</dbReference>
<comment type="caution">
    <text evidence="4">The sequence shown here is derived from an EMBL/GenBank/DDBJ whole genome shotgun (WGS) entry which is preliminary data.</text>
</comment>
<evidence type="ECO:0000256" key="1">
    <source>
        <dbReference type="ARBA" id="ARBA00023125"/>
    </source>
</evidence>
<feature type="domain" description="HTH tetR-type" evidence="3">
    <location>
        <begin position="18"/>
        <end position="78"/>
    </location>
</feature>
<evidence type="ECO:0000313" key="5">
    <source>
        <dbReference type="Proteomes" id="UP001596074"/>
    </source>
</evidence>
<evidence type="ECO:0000256" key="2">
    <source>
        <dbReference type="PROSITE-ProRule" id="PRU00335"/>
    </source>
</evidence>
<dbReference type="InterPro" id="IPR050109">
    <property type="entry name" value="HTH-type_TetR-like_transc_reg"/>
</dbReference>
<accession>A0ABW1A3H3</accession>
<dbReference type="InterPro" id="IPR001647">
    <property type="entry name" value="HTH_TetR"/>
</dbReference>
<dbReference type="InterPro" id="IPR023772">
    <property type="entry name" value="DNA-bd_HTH_TetR-type_CS"/>
</dbReference>
<organism evidence="4 5">
    <name type="scientific">Actinomadura rugatobispora</name>
    <dbReference type="NCBI Taxonomy" id="1994"/>
    <lineage>
        <taxon>Bacteria</taxon>
        <taxon>Bacillati</taxon>
        <taxon>Actinomycetota</taxon>
        <taxon>Actinomycetes</taxon>
        <taxon>Streptosporangiales</taxon>
        <taxon>Thermomonosporaceae</taxon>
        <taxon>Actinomadura</taxon>
    </lineage>
</organism>
<keyword evidence="5" id="KW-1185">Reference proteome</keyword>
<dbReference type="PRINTS" id="PR00455">
    <property type="entry name" value="HTHTETR"/>
</dbReference>
<dbReference type="Gene3D" id="1.10.357.10">
    <property type="entry name" value="Tetracycline Repressor, domain 2"/>
    <property type="match status" value="1"/>
</dbReference>
<dbReference type="Pfam" id="PF00440">
    <property type="entry name" value="TetR_N"/>
    <property type="match status" value="1"/>
</dbReference>
<dbReference type="EMBL" id="JBHSON010000040">
    <property type="protein sequence ID" value="MFC5749207.1"/>
    <property type="molecule type" value="Genomic_DNA"/>
</dbReference>
<gene>
    <name evidence="4" type="ORF">ACFPZN_26615</name>
</gene>
<proteinExistence type="predicted"/>
<protein>
    <submittedName>
        <fullName evidence="4">TetR/AcrR family transcriptional regulator</fullName>
    </submittedName>
</protein>
<reference evidence="5" key="1">
    <citation type="journal article" date="2019" name="Int. J. Syst. Evol. Microbiol.">
        <title>The Global Catalogue of Microorganisms (GCM) 10K type strain sequencing project: providing services to taxonomists for standard genome sequencing and annotation.</title>
        <authorList>
            <consortium name="The Broad Institute Genomics Platform"/>
            <consortium name="The Broad Institute Genome Sequencing Center for Infectious Disease"/>
            <person name="Wu L."/>
            <person name="Ma J."/>
        </authorList>
    </citation>
    <scope>NUCLEOTIDE SEQUENCE [LARGE SCALE GENOMIC DNA]</scope>
    <source>
        <strain evidence="5">KCTC 42087</strain>
    </source>
</reference>
<dbReference type="PROSITE" id="PS01081">
    <property type="entry name" value="HTH_TETR_1"/>
    <property type="match status" value="1"/>
</dbReference>
<dbReference type="Pfam" id="PF17928">
    <property type="entry name" value="TetR_C_22"/>
    <property type="match status" value="1"/>
</dbReference>
<feature type="DNA-binding region" description="H-T-H motif" evidence="2">
    <location>
        <begin position="41"/>
        <end position="60"/>
    </location>
</feature>
<evidence type="ECO:0000313" key="4">
    <source>
        <dbReference type="EMBL" id="MFC5749207.1"/>
    </source>
</evidence>
<dbReference type="Proteomes" id="UP001596074">
    <property type="component" value="Unassembled WGS sequence"/>
</dbReference>
<dbReference type="InterPro" id="IPR041674">
    <property type="entry name" value="TetR_C_22"/>
</dbReference>
<dbReference type="PANTHER" id="PTHR30055">
    <property type="entry name" value="HTH-TYPE TRANSCRIPTIONAL REGULATOR RUTR"/>
    <property type="match status" value="1"/>
</dbReference>
<dbReference type="RefSeq" id="WP_378284924.1">
    <property type="nucleotide sequence ID" value="NZ_JBHSON010000040.1"/>
</dbReference>
<evidence type="ECO:0000259" key="3">
    <source>
        <dbReference type="PROSITE" id="PS50977"/>
    </source>
</evidence>
<dbReference type="PANTHER" id="PTHR30055:SF226">
    <property type="entry name" value="HTH-TYPE TRANSCRIPTIONAL REGULATOR PKSA"/>
    <property type="match status" value="1"/>
</dbReference>
<keyword evidence="1 2" id="KW-0238">DNA-binding</keyword>
<dbReference type="PROSITE" id="PS50977">
    <property type="entry name" value="HTH_TETR_2"/>
    <property type="match status" value="1"/>
</dbReference>
<name>A0ABW1A3H3_9ACTN</name>
<sequence>MTEIRTPLRRRPAQRRSAERVQRMLDACADILDEDGYDGLTTTRIAQRAEVAIGSVYQFFPDKRAVAQALALRNLEQFGQRISRRLAEGGFAHWTDTVGAIIDIFVDMHRTVPGFRELRFGDVADINLLDSVSDNNSVVADRLRRMIVENFAISDTAELARALAIAVEAGDAVLKLAFRRAPGGDPAIIAEAERLIHGYLAAYIKDNEPMSGRTRPDPA</sequence>
<dbReference type="SUPFAM" id="SSF46689">
    <property type="entry name" value="Homeodomain-like"/>
    <property type="match status" value="1"/>
</dbReference>